<evidence type="ECO:0000256" key="5">
    <source>
        <dbReference type="ARBA" id="ARBA00022784"/>
    </source>
</evidence>
<evidence type="ECO:0000256" key="1">
    <source>
        <dbReference type="ARBA" id="ARBA00000629"/>
    </source>
</evidence>
<comment type="catalytic activity">
    <reaction evidence="1 12">
        <text>L-cysteine + O2 = 3-sulfino-L-alanine + H(+)</text>
        <dbReference type="Rhea" id="RHEA:20441"/>
        <dbReference type="ChEBI" id="CHEBI:15378"/>
        <dbReference type="ChEBI" id="CHEBI:15379"/>
        <dbReference type="ChEBI" id="CHEBI:35235"/>
        <dbReference type="ChEBI" id="CHEBI:61085"/>
        <dbReference type="EC" id="1.13.11.20"/>
    </reaction>
</comment>
<dbReference type="GO" id="GO:0017172">
    <property type="term" value="F:cysteine dioxygenase activity"/>
    <property type="evidence" value="ECO:0007669"/>
    <property type="project" value="UniProtKB-UniRule"/>
</dbReference>
<dbReference type="GO" id="GO:0008198">
    <property type="term" value="F:ferrous iron binding"/>
    <property type="evidence" value="ECO:0007669"/>
    <property type="project" value="TreeGrafter"/>
</dbReference>
<dbReference type="AlphaFoldDB" id="A0A9W8YSF5"/>
<dbReference type="FunFam" id="2.60.120.10:FF:000189">
    <property type="entry name" value="Cysteine dioxygenase"/>
    <property type="match status" value="1"/>
</dbReference>
<evidence type="ECO:0000256" key="8">
    <source>
        <dbReference type="ARBA" id="ARBA00023004"/>
    </source>
</evidence>
<dbReference type="Pfam" id="PF05995">
    <property type="entry name" value="CDO_I"/>
    <property type="match status" value="1"/>
</dbReference>
<keyword evidence="6 12" id="KW-0223">Dioxygenase</keyword>
<keyword evidence="4 11" id="KW-0479">Metal-binding</keyword>
<sequence length="214" mass="23662">MAVGLFPPKSGQPAADIRPQAKPDHFQGLVDTLKEALGPSSGLDSSDVDVKALVKAMRAYDAKERGWVPYALADPGLGYTRNLVDEGNGKSNLLVLVWTPGKGSPIHDHGNAHCIMKILHGNLTESRYEFPNSDKEQPMELIRETTYRENQVAYMADELGLHKMENRGNDYAISLHLYTPPNVAKSGCHTFNPITGERSYVPKCGYYSKFTQKV</sequence>
<comment type="cofactor">
    <cofactor evidence="12">
        <name>Fe cation</name>
        <dbReference type="ChEBI" id="CHEBI:24875"/>
    </cofactor>
    <text evidence="12">Binds 1 Fe cation per subunit.</text>
</comment>
<evidence type="ECO:0000256" key="4">
    <source>
        <dbReference type="ARBA" id="ARBA00022723"/>
    </source>
</evidence>
<keyword evidence="7 12" id="KW-0560">Oxidoreductase</keyword>
<dbReference type="PANTHER" id="PTHR12918:SF1">
    <property type="entry name" value="CYSTEINE DIOXYGENASE TYPE 1"/>
    <property type="match status" value="1"/>
</dbReference>
<dbReference type="GO" id="GO:0019448">
    <property type="term" value="P:L-cysteine catabolic process"/>
    <property type="evidence" value="ECO:0007669"/>
    <property type="project" value="TreeGrafter"/>
</dbReference>
<reference evidence="14" key="1">
    <citation type="submission" date="2022-10" db="EMBL/GenBank/DDBJ databases">
        <title>Tapping the CABI collections for fungal endophytes: first genome assemblies for Collariella, Neodidymelliopsis, Ascochyta clinopodiicola, Didymella pomorum, Didymosphaeria variabile, Neocosmospora piperis and Neocucurbitaria cava.</title>
        <authorList>
            <person name="Hill R."/>
        </authorList>
    </citation>
    <scope>NUCLEOTIDE SEQUENCE</scope>
    <source>
        <strain evidence="14">IMI 355082</strain>
    </source>
</reference>
<proteinExistence type="inferred from homology"/>
<evidence type="ECO:0000256" key="12">
    <source>
        <dbReference type="RuleBase" id="RU366010"/>
    </source>
</evidence>
<evidence type="ECO:0000256" key="10">
    <source>
        <dbReference type="PIRSR" id="PIRSR610300-50"/>
    </source>
</evidence>
<dbReference type="EC" id="1.13.11.20" evidence="3 12"/>
<evidence type="ECO:0000256" key="13">
    <source>
        <dbReference type="SAM" id="MobiDB-lite"/>
    </source>
</evidence>
<evidence type="ECO:0000313" key="15">
    <source>
        <dbReference type="Proteomes" id="UP001140453"/>
    </source>
</evidence>
<name>A0A9W8YSF5_9PEZI</name>
<feature type="binding site" evidence="11">
    <location>
        <position position="162"/>
    </location>
    <ligand>
        <name>Fe cation</name>
        <dbReference type="ChEBI" id="CHEBI:24875"/>
        <note>catalytic</note>
    </ligand>
</feature>
<accession>A0A9W8YSF5</accession>
<feature type="binding site" evidence="11">
    <location>
        <position position="109"/>
    </location>
    <ligand>
        <name>Fe cation</name>
        <dbReference type="ChEBI" id="CHEBI:24875"/>
        <note>catalytic</note>
    </ligand>
</feature>
<keyword evidence="8 11" id="KW-0408">Iron</keyword>
<dbReference type="PANTHER" id="PTHR12918">
    <property type="entry name" value="CYSTEINE DIOXYGENASE"/>
    <property type="match status" value="1"/>
</dbReference>
<comment type="caution">
    <text evidence="14">The sequence shown here is derived from an EMBL/GenBank/DDBJ whole genome shotgun (WGS) entry which is preliminary data.</text>
</comment>
<dbReference type="OrthoDB" id="543511at2759"/>
<dbReference type="InterPro" id="IPR014710">
    <property type="entry name" value="RmlC-like_jellyroll"/>
</dbReference>
<comment type="similarity">
    <text evidence="2 12">Belongs to the cysteine dioxygenase family.</text>
</comment>
<evidence type="ECO:0000256" key="2">
    <source>
        <dbReference type="ARBA" id="ARBA00006622"/>
    </source>
</evidence>
<keyword evidence="15" id="KW-1185">Reference proteome</keyword>
<protein>
    <recommendedName>
        <fullName evidence="9 12">Cysteine dioxygenase</fullName>
        <ecNumber evidence="3 12">1.13.11.20</ecNumber>
    </recommendedName>
</protein>
<evidence type="ECO:0000256" key="9">
    <source>
        <dbReference type="ARBA" id="ARBA00070673"/>
    </source>
</evidence>
<evidence type="ECO:0000256" key="7">
    <source>
        <dbReference type="ARBA" id="ARBA00023002"/>
    </source>
</evidence>
<evidence type="ECO:0000313" key="14">
    <source>
        <dbReference type="EMBL" id="KAJ4389816.1"/>
    </source>
</evidence>
<dbReference type="Proteomes" id="UP001140453">
    <property type="component" value="Unassembled WGS sequence"/>
</dbReference>
<feature type="cross-link" description="3'-(S-cysteinyl)-tyrosine (Cys-Tyr)" evidence="10">
    <location>
        <begin position="114"/>
        <end position="178"/>
    </location>
</feature>
<dbReference type="InterPro" id="IPR010300">
    <property type="entry name" value="CDO_1"/>
</dbReference>
<organism evidence="14 15">
    <name type="scientific">Gnomoniopsis smithogilvyi</name>
    <dbReference type="NCBI Taxonomy" id="1191159"/>
    <lineage>
        <taxon>Eukaryota</taxon>
        <taxon>Fungi</taxon>
        <taxon>Dikarya</taxon>
        <taxon>Ascomycota</taxon>
        <taxon>Pezizomycotina</taxon>
        <taxon>Sordariomycetes</taxon>
        <taxon>Sordariomycetidae</taxon>
        <taxon>Diaporthales</taxon>
        <taxon>Gnomoniaceae</taxon>
        <taxon>Gnomoniopsis</taxon>
    </lineage>
</organism>
<evidence type="ECO:0000256" key="6">
    <source>
        <dbReference type="ARBA" id="ARBA00022964"/>
    </source>
</evidence>
<dbReference type="InterPro" id="IPR011051">
    <property type="entry name" value="RmlC_Cupin_sf"/>
</dbReference>
<dbReference type="Gene3D" id="2.60.120.10">
    <property type="entry name" value="Jelly Rolls"/>
    <property type="match status" value="1"/>
</dbReference>
<dbReference type="CDD" id="cd10548">
    <property type="entry name" value="cupin_CDO"/>
    <property type="match status" value="1"/>
</dbReference>
<feature type="region of interest" description="Disordered" evidence="13">
    <location>
        <begin position="1"/>
        <end position="20"/>
    </location>
</feature>
<keyword evidence="5 10" id="KW-0883">Thioether bond</keyword>
<dbReference type="SUPFAM" id="SSF51182">
    <property type="entry name" value="RmlC-like cupins"/>
    <property type="match status" value="1"/>
</dbReference>
<evidence type="ECO:0000256" key="11">
    <source>
        <dbReference type="PIRSR" id="PIRSR610300-51"/>
    </source>
</evidence>
<gene>
    <name evidence="14" type="ORF">N0V93_007288</name>
</gene>
<evidence type="ECO:0000256" key="3">
    <source>
        <dbReference type="ARBA" id="ARBA00013133"/>
    </source>
</evidence>
<feature type="binding site" evidence="11">
    <location>
        <position position="107"/>
    </location>
    <ligand>
        <name>Fe cation</name>
        <dbReference type="ChEBI" id="CHEBI:24875"/>
        <note>catalytic</note>
    </ligand>
</feature>
<dbReference type="EMBL" id="JAPEVB010000004">
    <property type="protein sequence ID" value="KAJ4389816.1"/>
    <property type="molecule type" value="Genomic_DNA"/>
</dbReference>